<proteinExistence type="predicted"/>
<accession>A0A8J3SF85</accession>
<dbReference type="AlphaFoldDB" id="A0A8J3SF85"/>
<organism evidence="1 2">
    <name type="scientific">Planobispora siamensis</name>
    <dbReference type="NCBI Taxonomy" id="936338"/>
    <lineage>
        <taxon>Bacteria</taxon>
        <taxon>Bacillati</taxon>
        <taxon>Actinomycetota</taxon>
        <taxon>Actinomycetes</taxon>
        <taxon>Streptosporangiales</taxon>
        <taxon>Streptosporangiaceae</taxon>
        <taxon>Planobispora</taxon>
    </lineage>
</organism>
<evidence type="ECO:0000313" key="1">
    <source>
        <dbReference type="EMBL" id="GIH93247.1"/>
    </source>
</evidence>
<dbReference type="EMBL" id="BOOJ01000032">
    <property type="protein sequence ID" value="GIH93247.1"/>
    <property type="molecule type" value="Genomic_DNA"/>
</dbReference>
<dbReference type="Proteomes" id="UP000619788">
    <property type="component" value="Unassembled WGS sequence"/>
</dbReference>
<sequence>MFGDVAGVGLGQQAVRVGRGGVGVGQRVMAVIGSGFGHGQTDGQLSQCPVPLLLRRVEVARANLWIFCPAIHTCPHARYLWDIARITKYQPRR</sequence>
<keyword evidence="2" id="KW-1185">Reference proteome</keyword>
<protein>
    <submittedName>
        <fullName evidence="1">Uncharacterized protein</fullName>
    </submittedName>
</protein>
<name>A0A8J3SF85_9ACTN</name>
<reference evidence="1 2" key="1">
    <citation type="submission" date="2021-01" db="EMBL/GenBank/DDBJ databases">
        <title>Whole genome shotgun sequence of Planobispora siamensis NBRC 107568.</title>
        <authorList>
            <person name="Komaki H."/>
            <person name="Tamura T."/>
        </authorList>
    </citation>
    <scope>NUCLEOTIDE SEQUENCE [LARGE SCALE GENOMIC DNA]</scope>
    <source>
        <strain evidence="1 2">NBRC 107568</strain>
    </source>
</reference>
<evidence type="ECO:0000313" key="2">
    <source>
        <dbReference type="Proteomes" id="UP000619788"/>
    </source>
</evidence>
<gene>
    <name evidence="1" type="ORF">Psi01_38770</name>
</gene>
<comment type="caution">
    <text evidence="1">The sequence shown here is derived from an EMBL/GenBank/DDBJ whole genome shotgun (WGS) entry which is preliminary data.</text>
</comment>